<gene>
    <name evidence="2" type="ORF">C8D91_1999</name>
</gene>
<protein>
    <recommendedName>
        <fullName evidence="4">DNRLRE domain-containing protein</fullName>
    </recommendedName>
</protein>
<dbReference type="Proteomes" id="UP000295724">
    <property type="component" value="Unassembled WGS sequence"/>
</dbReference>
<sequence>MKTITGIILAFTSLNVYSDVLFLAANKDNTLYESPDPGLSNGAGNYFFVGRTFQGSNSLRRGLLQFDLSAIPNGSTINSVTLKITASRFRGSSQTINLHKVSQDWGEGSSDASGNEGGGTAAQPGDATWTSAFNGGNQWMTLGGDFAPNISASLLVDGLQTYNFASASLTSDVQNWVDFPTENFGWVLIGNESTAGTAYRFNARENSSTTPELTVDFTPPTLVTNPSKDNTLFETVDGSVSNGAGDKIFMGKPNNGLIRRGVLEFDVSSIPNNATITSASLNLTVTDIPGAAQSGVASLHLALSEWGEAGSSGNGQGAPSQANDATWIHRFFDTTFWNNPGGDFMPVASDTAAFDDQSTSITFPGSAELIADITTWIQDSNDNHGWVLIGDETNNGNVRSFASLEHLTAESRPTLIITYSLADDLIFINSFEQQP</sequence>
<dbReference type="EMBL" id="SNZB01000004">
    <property type="protein sequence ID" value="TDR19443.1"/>
    <property type="molecule type" value="Genomic_DNA"/>
</dbReference>
<accession>A0A4R6XQ17</accession>
<comment type="caution">
    <text evidence="2">The sequence shown here is derived from an EMBL/GenBank/DDBJ whole genome shotgun (WGS) entry which is preliminary data.</text>
</comment>
<evidence type="ECO:0000313" key="2">
    <source>
        <dbReference type="EMBL" id="TDR19443.1"/>
    </source>
</evidence>
<dbReference type="RefSeq" id="WP_099019916.1">
    <property type="nucleotide sequence ID" value="NZ_NIHB01000004.1"/>
</dbReference>
<dbReference type="AlphaFoldDB" id="A0A4R6XQ17"/>
<organism evidence="2 3">
    <name type="scientific">Marinicella litoralis</name>
    <dbReference type="NCBI Taxonomy" id="644220"/>
    <lineage>
        <taxon>Bacteria</taxon>
        <taxon>Pseudomonadati</taxon>
        <taxon>Pseudomonadota</taxon>
        <taxon>Gammaproteobacteria</taxon>
        <taxon>Lysobacterales</taxon>
        <taxon>Marinicellaceae</taxon>
        <taxon>Marinicella</taxon>
    </lineage>
</organism>
<reference evidence="2 3" key="1">
    <citation type="submission" date="2019-03" db="EMBL/GenBank/DDBJ databases">
        <title>Genomic Encyclopedia of Type Strains, Phase IV (KMG-IV): sequencing the most valuable type-strain genomes for metagenomic binning, comparative biology and taxonomic classification.</title>
        <authorList>
            <person name="Goeker M."/>
        </authorList>
    </citation>
    <scope>NUCLEOTIDE SEQUENCE [LARGE SCALE GENOMIC DNA]</scope>
    <source>
        <strain evidence="2 3">DSM 25488</strain>
    </source>
</reference>
<evidence type="ECO:0008006" key="4">
    <source>
        <dbReference type="Google" id="ProtNLM"/>
    </source>
</evidence>
<proteinExistence type="predicted"/>
<dbReference type="OrthoDB" id="7552220at2"/>
<feature type="region of interest" description="Disordered" evidence="1">
    <location>
        <begin position="103"/>
        <end position="127"/>
    </location>
</feature>
<evidence type="ECO:0000256" key="1">
    <source>
        <dbReference type="SAM" id="MobiDB-lite"/>
    </source>
</evidence>
<dbReference type="NCBIfam" id="NF033679">
    <property type="entry name" value="DNRLRE_dom"/>
    <property type="match status" value="2"/>
</dbReference>
<name>A0A4R6XQ17_9GAMM</name>
<keyword evidence="3" id="KW-1185">Reference proteome</keyword>
<evidence type="ECO:0000313" key="3">
    <source>
        <dbReference type="Proteomes" id="UP000295724"/>
    </source>
</evidence>